<comment type="similarity">
    <text evidence="4">Belongs to the MoaD family.</text>
</comment>
<dbReference type="InterPro" id="IPR016155">
    <property type="entry name" value="Mopterin_synth/thiamin_S_b"/>
</dbReference>
<name>A0A2C6U8V7_9STAP</name>
<proteinExistence type="inferred from homology"/>
<reference evidence="13" key="3">
    <citation type="submission" date="2017-10" db="EMBL/GenBank/DDBJ databases">
        <authorList>
            <person name="Vrbovska V."/>
            <person name="Kovarovic V."/>
            <person name="Indrakova A."/>
        </authorList>
    </citation>
    <scope>NUCLEOTIDE SEQUENCE</scope>
    <source>
        <strain evidence="13">CCM 8730</strain>
    </source>
</reference>
<evidence type="ECO:0000313" key="13">
    <source>
        <dbReference type="EMBL" id="PHK50232.1"/>
    </source>
</evidence>
<dbReference type="FunFam" id="3.10.20.30:FF:000010">
    <property type="entry name" value="Molybdopterin synthase sulfur carrier subunit"/>
    <property type="match status" value="1"/>
</dbReference>
<dbReference type="Proteomes" id="UP000223828">
    <property type="component" value="Unassembled WGS sequence"/>
</dbReference>
<comment type="subunit">
    <text evidence="7">Heterotetramer of 2 MoaD subunits and 2 MoaE subunits. Forms a stable heterotetrameric complex of 2 MoaD and 2 MoeB during adenylation of MoaD by MoeB. During catalysis MoaD shuttles between the two heterotetrameric complexes.</text>
</comment>
<evidence type="ECO:0000313" key="14">
    <source>
        <dbReference type="EMBL" id="UQW82170.1"/>
    </source>
</evidence>
<reference evidence="14" key="4">
    <citation type="submission" date="2022-03" db="EMBL/GenBank/DDBJ databases">
        <title>Complete Genome Sequence of Staphylococcus edaphicus strain CCM 8731.</title>
        <authorList>
            <person name="Rimmer C.O."/>
            <person name="Thomas J.C."/>
        </authorList>
    </citation>
    <scope>NUCLEOTIDE SEQUENCE</scope>
    <source>
        <strain evidence="14">CCM 8731</strain>
    </source>
</reference>
<dbReference type="EMBL" id="CP093217">
    <property type="protein sequence ID" value="UQW82170.1"/>
    <property type="molecule type" value="Genomic_DNA"/>
</dbReference>
<comment type="function">
    <text evidence="6">Involved in sulfur transfer in the conversion of molybdopterin precursor Z to molybdopterin.</text>
</comment>
<evidence type="ECO:0000256" key="12">
    <source>
        <dbReference type="ARBA" id="ARBA00078992"/>
    </source>
</evidence>
<dbReference type="EMBL" id="MRZN01000004">
    <property type="protein sequence ID" value="PHK50232.1"/>
    <property type="molecule type" value="Genomic_DNA"/>
</dbReference>
<comment type="pathway">
    <text evidence="1">Cofactor biosynthesis; molybdopterin biosynthesis.</text>
</comment>
<dbReference type="Proteomes" id="UP001056588">
    <property type="component" value="Chromosome"/>
</dbReference>
<evidence type="ECO:0000256" key="3">
    <source>
        <dbReference type="ARBA" id="ARBA00023150"/>
    </source>
</evidence>
<evidence type="ECO:0000256" key="9">
    <source>
        <dbReference type="ARBA" id="ARBA00076711"/>
    </source>
</evidence>
<accession>A0A2C6U8V7</accession>
<dbReference type="Gene3D" id="3.10.20.30">
    <property type="match status" value="1"/>
</dbReference>
<dbReference type="OrthoDB" id="9801945at2"/>
<sequence>MRILYFAELKEILGMQSEIIDLSYDLTVDEFINDLFNRYPQIKGKQFQIAVNEEFVKNNDVVCQNDTVALIPPVSGG</sequence>
<dbReference type="PANTHER" id="PTHR33359:SF1">
    <property type="entry name" value="MOLYBDOPTERIN SYNTHASE SULFUR CARRIER SUBUNIT"/>
    <property type="match status" value="1"/>
</dbReference>
<keyword evidence="3" id="KW-0501">Molybdenum cofactor biosynthesis</keyword>
<organism evidence="13 15">
    <name type="scientific">Staphylococcus edaphicus</name>
    <dbReference type="NCBI Taxonomy" id="1955013"/>
    <lineage>
        <taxon>Bacteria</taxon>
        <taxon>Bacillati</taxon>
        <taxon>Bacillota</taxon>
        <taxon>Bacilli</taxon>
        <taxon>Bacillales</taxon>
        <taxon>Staphylococcaceae</taxon>
        <taxon>Staphylococcus</taxon>
    </lineage>
</organism>
<dbReference type="CDD" id="cd00754">
    <property type="entry name" value="Ubl_MoaD"/>
    <property type="match status" value="1"/>
</dbReference>
<evidence type="ECO:0000256" key="6">
    <source>
        <dbReference type="ARBA" id="ARBA00054425"/>
    </source>
</evidence>
<dbReference type="GO" id="GO:0006777">
    <property type="term" value="P:Mo-molybdopterin cofactor biosynthetic process"/>
    <property type="evidence" value="ECO:0007669"/>
    <property type="project" value="UniProtKB-KW"/>
</dbReference>
<gene>
    <name evidence="13" type="primary">moaD</name>
    <name evidence="13" type="ORF">BTJ66_03950</name>
    <name evidence="14" type="ORF">MNY58_03445</name>
</gene>
<dbReference type="InterPro" id="IPR044672">
    <property type="entry name" value="MOCS2A"/>
</dbReference>
<evidence type="ECO:0000256" key="11">
    <source>
        <dbReference type="ARBA" id="ARBA00078020"/>
    </source>
</evidence>
<evidence type="ECO:0000256" key="5">
    <source>
        <dbReference type="ARBA" id="ARBA00024247"/>
    </source>
</evidence>
<dbReference type="UniPathway" id="UPA00344"/>
<evidence type="ECO:0000256" key="2">
    <source>
        <dbReference type="ARBA" id="ARBA00022741"/>
    </source>
</evidence>
<evidence type="ECO:0000313" key="16">
    <source>
        <dbReference type="Proteomes" id="UP001056588"/>
    </source>
</evidence>
<evidence type="ECO:0000256" key="1">
    <source>
        <dbReference type="ARBA" id="ARBA00005046"/>
    </source>
</evidence>
<dbReference type="SUPFAM" id="SSF54285">
    <property type="entry name" value="MoaD/ThiS"/>
    <property type="match status" value="1"/>
</dbReference>
<keyword evidence="2" id="KW-0547">Nucleotide-binding</keyword>
<keyword evidence="16" id="KW-1185">Reference proteome</keyword>
<evidence type="ECO:0000256" key="10">
    <source>
        <dbReference type="ARBA" id="ARBA00077809"/>
    </source>
</evidence>
<dbReference type="AlphaFoldDB" id="A0A2C6U8V7"/>
<dbReference type="RefSeq" id="WP_099089675.1">
    <property type="nucleotide sequence ID" value="NZ_CP093217.1"/>
</dbReference>
<dbReference type="Pfam" id="PF02597">
    <property type="entry name" value="ThiS"/>
    <property type="match status" value="1"/>
</dbReference>
<dbReference type="NCBIfam" id="TIGR01682">
    <property type="entry name" value="moaD"/>
    <property type="match status" value="1"/>
</dbReference>
<evidence type="ECO:0000256" key="8">
    <source>
        <dbReference type="ARBA" id="ARBA00075076"/>
    </source>
</evidence>
<dbReference type="PANTHER" id="PTHR33359">
    <property type="entry name" value="MOLYBDOPTERIN SYNTHASE SULFUR CARRIER SUBUNIT"/>
    <property type="match status" value="1"/>
</dbReference>
<dbReference type="GO" id="GO:1990133">
    <property type="term" value="C:molybdopterin adenylyltransferase complex"/>
    <property type="evidence" value="ECO:0007669"/>
    <property type="project" value="TreeGrafter"/>
</dbReference>
<reference evidence="13" key="1">
    <citation type="journal article" date="2017" name="Appl. Environ. Microbiol.">
        <title>Staphylococcus edaphicus sp. nov., isolated in Antarctica, harbours mecC gene and genomic islands with suspected role in adaptation to extreme environment.</title>
        <authorList>
            <person name="Pantucek R."/>
            <person name="Sedlacek I."/>
            <person name="Indrakova A."/>
            <person name="Vrbovska V."/>
            <person name="Maslanova I."/>
            <person name="Kovarovic V."/>
            <person name="Svec P."/>
            <person name="Kralova S."/>
            <person name="Kristofova L."/>
            <person name="Keklakova J."/>
            <person name="Petras P."/>
            <person name="Doskar J."/>
        </authorList>
    </citation>
    <scope>NUCLEOTIDE SEQUENCE</scope>
    <source>
        <strain evidence="13">CCM 8730</strain>
    </source>
</reference>
<dbReference type="InterPro" id="IPR012675">
    <property type="entry name" value="Beta-grasp_dom_sf"/>
</dbReference>
<dbReference type="InterPro" id="IPR003749">
    <property type="entry name" value="ThiS/MoaD-like"/>
</dbReference>
<evidence type="ECO:0000256" key="7">
    <source>
        <dbReference type="ARBA" id="ARBA00063099"/>
    </source>
</evidence>
<evidence type="ECO:0000256" key="4">
    <source>
        <dbReference type="ARBA" id="ARBA00024200"/>
    </source>
</evidence>
<protein>
    <recommendedName>
        <fullName evidence="5">Molybdopterin synthase sulfur carrier subunit</fullName>
    </recommendedName>
    <alternativeName>
        <fullName evidence="11">MPT synthase subunit 1</fullName>
    </alternativeName>
    <alternativeName>
        <fullName evidence="8">Molybdenum cofactor biosynthesis protein D</fullName>
    </alternativeName>
    <alternativeName>
        <fullName evidence="10">Molybdopterin-converting factor small subunit</fullName>
    </alternativeName>
    <alternativeName>
        <fullName evidence="9">Molybdopterin-converting factor subunit 1</fullName>
    </alternativeName>
    <alternativeName>
        <fullName evidence="12">Sulfur carrier protein MoaD</fullName>
    </alternativeName>
</protein>
<reference evidence="15" key="2">
    <citation type="submission" date="2017-10" db="EMBL/GenBank/DDBJ databases">
        <title>Staphylococcus edaphicus sp. nov., isolated in Antarctica, harbouring mecC gene and genomic islands essential in adaptation to extreme environment.</title>
        <authorList>
            <person name="Pantucek R."/>
            <person name="Sedlacek I."/>
            <person name="Indrakova A."/>
            <person name="Vrbovska V."/>
            <person name="Maslanova I."/>
            <person name="Kovarovic V."/>
            <person name="Svec P."/>
            <person name="Kralova S."/>
            <person name="Kristofova L."/>
            <person name="Keklakova J."/>
            <person name="Petras P."/>
            <person name="Doskar J."/>
        </authorList>
    </citation>
    <scope>NUCLEOTIDE SEQUENCE [LARGE SCALE GENOMIC DNA]</scope>
    <source>
        <strain evidence="15">CCM 5085</strain>
    </source>
</reference>
<dbReference type="GO" id="GO:0000166">
    <property type="term" value="F:nucleotide binding"/>
    <property type="evidence" value="ECO:0007669"/>
    <property type="project" value="UniProtKB-KW"/>
</dbReference>
<evidence type="ECO:0000313" key="15">
    <source>
        <dbReference type="Proteomes" id="UP000223828"/>
    </source>
</evidence>